<dbReference type="InterPro" id="IPR005715">
    <property type="entry name" value="Glu_5kinase/COase_Synthase"/>
</dbReference>
<dbReference type="Gene3D" id="2.30.130.10">
    <property type="entry name" value="PUA domain"/>
    <property type="match status" value="1"/>
</dbReference>
<evidence type="ECO:0000256" key="4">
    <source>
        <dbReference type="ARBA" id="ARBA00022679"/>
    </source>
</evidence>
<evidence type="ECO:0000259" key="9">
    <source>
        <dbReference type="SMART" id="SM00359"/>
    </source>
</evidence>
<dbReference type="FunFam" id="3.40.1160.10:FF:000018">
    <property type="entry name" value="Glutamate 5-kinase"/>
    <property type="match status" value="1"/>
</dbReference>
<comment type="catalytic activity">
    <reaction evidence="8">
        <text>L-glutamate + ATP = L-glutamyl 5-phosphate + ADP</text>
        <dbReference type="Rhea" id="RHEA:14877"/>
        <dbReference type="ChEBI" id="CHEBI:29985"/>
        <dbReference type="ChEBI" id="CHEBI:30616"/>
        <dbReference type="ChEBI" id="CHEBI:58274"/>
        <dbReference type="ChEBI" id="CHEBI:456216"/>
        <dbReference type="EC" id="2.7.2.11"/>
    </reaction>
</comment>
<dbReference type="InterPro" id="IPR011529">
    <property type="entry name" value="Glu_5kinase"/>
</dbReference>
<protein>
    <recommendedName>
        <fullName evidence="8">Glutamate 5-kinase</fullName>
        <ecNumber evidence="8">2.7.2.11</ecNumber>
    </recommendedName>
    <alternativeName>
        <fullName evidence="8">Gamma-glutamyl kinase</fullName>
        <shortName evidence="8">GK</shortName>
    </alternativeName>
</protein>
<dbReference type="GO" id="GO:0055129">
    <property type="term" value="P:L-proline biosynthetic process"/>
    <property type="evidence" value="ECO:0007669"/>
    <property type="project" value="UniProtKB-UniRule"/>
</dbReference>
<dbReference type="EC" id="2.7.2.11" evidence="8"/>
<name>A0A1X7CT05_9BACT</name>
<dbReference type="RefSeq" id="WP_245805481.1">
    <property type="nucleotide sequence ID" value="NZ_FWZU01000002.1"/>
</dbReference>
<gene>
    <name evidence="8" type="primary">proB</name>
    <name evidence="10" type="ORF">SAMN06295933_1223</name>
</gene>
<dbReference type="InterPro" id="IPR002478">
    <property type="entry name" value="PUA"/>
</dbReference>
<dbReference type="InterPro" id="IPR036393">
    <property type="entry name" value="AceGlu_kinase-like_sf"/>
</dbReference>
<sequence length="380" mass="41230">MSKMSNRLDTLREAKRIVIKIGSAVLTTAEGINLGLICRLADQLSALHARGVDIVLVSSGAVAAGRGSIPAGFKLKDLPAKQAASSIGQSRLMHEYDETFRRFGLISSQILLTREDLRQRDRFLNVRNTLSQLLEWRVIPIINENDTVAVQELEFGDNDTLASLILNVVEADLFINLTSADGVFDKNPDTNPDAKKLSYVENIGSLDLDAMCDGKTAVGSGGMFSKMRAAHRAAQLGVPTLILSGKQRMIIERVFNGEECGTWIEPDQKSVSHRKFWLAYHCDPAGDLIIDEGAQKALMAGGKSLLPAGITAVEGDFKAGELVRVVNKSGKPIAVGITSYSSTDMTMILGRKSDEIDSILGKCPFHEAIHRDNLLLDAAL</sequence>
<dbReference type="InterPro" id="IPR001057">
    <property type="entry name" value="Glu/AcGlu_kinase"/>
</dbReference>
<keyword evidence="4 8" id="KW-0808">Transferase</keyword>
<dbReference type="CDD" id="cd04242">
    <property type="entry name" value="AAK_G5K_ProB"/>
    <property type="match status" value="1"/>
</dbReference>
<feature type="binding site" evidence="8">
    <location>
        <position position="158"/>
    </location>
    <ligand>
        <name>substrate</name>
    </ligand>
</feature>
<dbReference type="Pfam" id="PF00696">
    <property type="entry name" value="AA_kinase"/>
    <property type="match status" value="1"/>
</dbReference>
<evidence type="ECO:0000313" key="10">
    <source>
        <dbReference type="EMBL" id="SMF02609.1"/>
    </source>
</evidence>
<keyword evidence="1 8" id="KW-0963">Cytoplasm</keyword>
<dbReference type="InterPro" id="IPR019797">
    <property type="entry name" value="Glutamate_5-kinase_CS"/>
</dbReference>
<evidence type="ECO:0000256" key="8">
    <source>
        <dbReference type="HAMAP-Rule" id="MF_00456"/>
    </source>
</evidence>
<keyword evidence="7 8" id="KW-0067">ATP-binding</keyword>
<dbReference type="FunFam" id="2.30.130.10:FF:000007">
    <property type="entry name" value="Glutamate 5-kinase"/>
    <property type="match status" value="1"/>
</dbReference>
<dbReference type="Proteomes" id="UP000192906">
    <property type="component" value="Unassembled WGS sequence"/>
</dbReference>
<dbReference type="GO" id="GO:0005829">
    <property type="term" value="C:cytosol"/>
    <property type="evidence" value="ECO:0007669"/>
    <property type="project" value="TreeGrafter"/>
</dbReference>
<feature type="binding site" evidence="8">
    <location>
        <position position="146"/>
    </location>
    <ligand>
        <name>substrate</name>
    </ligand>
</feature>
<dbReference type="InterPro" id="IPR001048">
    <property type="entry name" value="Asp/Glu/Uridylate_kinase"/>
</dbReference>
<dbReference type="Pfam" id="PF01472">
    <property type="entry name" value="PUA"/>
    <property type="match status" value="1"/>
</dbReference>
<dbReference type="HAMAP" id="MF_00456">
    <property type="entry name" value="ProB"/>
    <property type="match status" value="1"/>
</dbReference>
<dbReference type="STRING" id="1519643.SAMN06295933_1223"/>
<keyword evidence="6 8" id="KW-0418">Kinase</keyword>
<dbReference type="PROSITE" id="PS00902">
    <property type="entry name" value="GLUTAMATE_5_KINASE"/>
    <property type="match status" value="1"/>
</dbReference>
<dbReference type="PRINTS" id="PR00474">
    <property type="entry name" value="GLU5KINASE"/>
</dbReference>
<dbReference type="AlphaFoldDB" id="A0A1X7CT05"/>
<dbReference type="InterPro" id="IPR041739">
    <property type="entry name" value="G5K_ProB"/>
</dbReference>
<keyword evidence="2 8" id="KW-0028">Amino-acid biosynthesis</keyword>
<evidence type="ECO:0000256" key="3">
    <source>
        <dbReference type="ARBA" id="ARBA00022650"/>
    </source>
</evidence>
<feature type="binding site" evidence="8">
    <location>
        <position position="20"/>
    </location>
    <ligand>
        <name>ATP</name>
        <dbReference type="ChEBI" id="CHEBI:30616"/>
    </ligand>
</feature>
<comment type="similarity">
    <text evidence="8">Belongs to the glutamate 5-kinase family.</text>
</comment>
<dbReference type="InterPro" id="IPR036974">
    <property type="entry name" value="PUA_sf"/>
</dbReference>
<organism evidence="10 11">
    <name type="scientific">Desulfovibrio gilichinskyi</name>
    <dbReference type="NCBI Taxonomy" id="1519643"/>
    <lineage>
        <taxon>Bacteria</taxon>
        <taxon>Pseudomonadati</taxon>
        <taxon>Thermodesulfobacteriota</taxon>
        <taxon>Desulfovibrionia</taxon>
        <taxon>Desulfovibrionales</taxon>
        <taxon>Desulfovibrionaceae</taxon>
        <taxon>Desulfovibrio</taxon>
    </lineage>
</organism>
<dbReference type="PANTHER" id="PTHR43654">
    <property type="entry name" value="GLUTAMATE 5-KINASE"/>
    <property type="match status" value="1"/>
</dbReference>
<dbReference type="GO" id="GO:0004349">
    <property type="term" value="F:glutamate 5-kinase activity"/>
    <property type="evidence" value="ECO:0007669"/>
    <property type="project" value="UniProtKB-UniRule"/>
</dbReference>
<feature type="binding site" evidence="8">
    <location>
        <begin position="220"/>
        <end position="226"/>
    </location>
    <ligand>
        <name>ATP</name>
        <dbReference type="ChEBI" id="CHEBI:30616"/>
    </ligand>
</feature>
<keyword evidence="11" id="KW-1185">Reference proteome</keyword>
<comment type="pathway">
    <text evidence="8">Amino-acid biosynthesis; L-proline biosynthesis; L-glutamate 5-semialdehyde from L-glutamate: step 1/2.</text>
</comment>
<dbReference type="SUPFAM" id="SSF53633">
    <property type="entry name" value="Carbamate kinase-like"/>
    <property type="match status" value="1"/>
</dbReference>
<dbReference type="GO" id="GO:0005524">
    <property type="term" value="F:ATP binding"/>
    <property type="evidence" value="ECO:0007669"/>
    <property type="project" value="UniProtKB-KW"/>
</dbReference>
<evidence type="ECO:0000313" key="11">
    <source>
        <dbReference type="Proteomes" id="UP000192906"/>
    </source>
</evidence>
<feature type="domain" description="PUA" evidence="9">
    <location>
        <begin position="286"/>
        <end position="369"/>
    </location>
</feature>
<reference evidence="11" key="1">
    <citation type="submission" date="2017-04" db="EMBL/GenBank/DDBJ databases">
        <authorList>
            <person name="Varghese N."/>
            <person name="Submissions S."/>
        </authorList>
    </citation>
    <scope>NUCLEOTIDE SEQUENCE [LARGE SCALE GENOMIC DNA]</scope>
    <source>
        <strain evidence="11">K3S</strain>
    </source>
</reference>
<dbReference type="PIRSF" id="PIRSF000729">
    <property type="entry name" value="GK"/>
    <property type="match status" value="1"/>
</dbReference>
<evidence type="ECO:0000256" key="5">
    <source>
        <dbReference type="ARBA" id="ARBA00022741"/>
    </source>
</evidence>
<evidence type="ECO:0000256" key="7">
    <source>
        <dbReference type="ARBA" id="ARBA00022840"/>
    </source>
</evidence>
<dbReference type="SMART" id="SM00359">
    <property type="entry name" value="PUA"/>
    <property type="match status" value="1"/>
</dbReference>
<dbReference type="PROSITE" id="PS50890">
    <property type="entry name" value="PUA"/>
    <property type="match status" value="1"/>
</dbReference>
<evidence type="ECO:0000256" key="2">
    <source>
        <dbReference type="ARBA" id="ARBA00022605"/>
    </source>
</evidence>
<feature type="binding site" evidence="8">
    <location>
        <position position="59"/>
    </location>
    <ligand>
        <name>substrate</name>
    </ligand>
</feature>
<dbReference type="InterPro" id="IPR015947">
    <property type="entry name" value="PUA-like_sf"/>
</dbReference>
<comment type="subcellular location">
    <subcellularLocation>
        <location evidence="8">Cytoplasm</location>
    </subcellularLocation>
</comment>
<keyword evidence="3 8" id="KW-0641">Proline biosynthesis</keyword>
<dbReference type="Gene3D" id="3.40.1160.10">
    <property type="entry name" value="Acetylglutamate kinase-like"/>
    <property type="match status" value="2"/>
</dbReference>
<keyword evidence="5 8" id="KW-0547">Nucleotide-binding</keyword>
<evidence type="ECO:0000256" key="6">
    <source>
        <dbReference type="ARBA" id="ARBA00022777"/>
    </source>
</evidence>
<dbReference type="GO" id="GO:0003723">
    <property type="term" value="F:RNA binding"/>
    <property type="evidence" value="ECO:0007669"/>
    <property type="project" value="InterPro"/>
</dbReference>
<dbReference type="UniPathway" id="UPA00098">
    <property type="reaction ID" value="UER00359"/>
</dbReference>
<dbReference type="SUPFAM" id="SSF88697">
    <property type="entry name" value="PUA domain-like"/>
    <property type="match status" value="1"/>
</dbReference>
<comment type="function">
    <text evidence="8">Catalyzes the transfer of a phosphate group to glutamate to form L-glutamate 5-phosphate.</text>
</comment>
<dbReference type="PANTHER" id="PTHR43654:SF1">
    <property type="entry name" value="ISOPENTENYL PHOSPHATE KINASE"/>
    <property type="match status" value="1"/>
</dbReference>
<evidence type="ECO:0000256" key="1">
    <source>
        <dbReference type="ARBA" id="ARBA00022490"/>
    </source>
</evidence>
<dbReference type="NCBIfam" id="TIGR01027">
    <property type="entry name" value="proB"/>
    <property type="match status" value="1"/>
</dbReference>
<accession>A0A1X7CT05</accession>
<comment type="caution">
    <text evidence="8">Lacks conserved residue(s) required for the propagation of feature annotation.</text>
</comment>
<dbReference type="EMBL" id="FWZU01000002">
    <property type="protein sequence ID" value="SMF02609.1"/>
    <property type="molecule type" value="Genomic_DNA"/>
</dbReference>
<proteinExistence type="inferred from homology"/>
<dbReference type="CDD" id="cd21157">
    <property type="entry name" value="PUA_G5K"/>
    <property type="match status" value="1"/>
</dbReference>